<organism evidence="1 2">
    <name type="scientific">Paramecium sonneborni</name>
    <dbReference type="NCBI Taxonomy" id="65129"/>
    <lineage>
        <taxon>Eukaryota</taxon>
        <taxon>Sar</taxon>
        <taxon>Alveolata</taxon>
        <taxon>Ciliophora</taxon>
        <taxon>Intramacronucleata</taxon>
        <taxon>Oligohymenophorea</taxon>
        <taxon>Peniculida</taxon>
        <taxon>Parameciidae</taxon>
        <taxon>Paramecium</taxon>
    </lineage>
</organism>
<protein>
    <submittedName>
        <fullName evidence="1">Uncharacterized protein</fullName>
    </submittedName>
</protein>
<sequence length="71" mass="8600">MLNENECCCKYIHCNKSNCNEQSEFKIGNFRFWNELFIELNFSEAKKIIVKQYNNLEQNIEVQNNRIMSMQ</sequence>
<comment type="caution">
    <text evidence="1">The sequence shown here is derived from an EMBL/GenBank/DDBJ whole genome shotgun (WGS) entry which is preliminary data.</text>
</comment>
<dbReference type="Proteomes" id="UP000692954">
    <property type="component" value="Unassembled WGS sequence"/>
</dbReference>
<dbReference type="EMBL" id="CAJJDN010000033">
    <property type="protein sequence ID" value="CAD8075338.1"/>
    <property type="molecule type" value="Genomic_DNA"/>
</dbReference>
<evidence type="ECO:0000313" key="2">
    <source>
        <dbReference type="Proteomes" id="UP000692954"/>
    </source>
</evidence>
<evidence type="ECO:0000313" key="1">
    <source>
        <dbReference type="EMBL" id="CAD8075338.1"/>
    </source>
</evidence>
<reference evidence="1" key="1">
    <citation type="submission" date="2021-01" db="EMBL/GenBank/DDBJ databases">
        <authorList>
            <consortium name="Genoscope - CEA"/>
            <person name="William W."/>
        </authorList>
    </citation>
    <scope>NUCLEOTIDE SEQUENCE</scope>
</reference>
<keyword evidence="2" id="KW-1185">Reference proteome</keyword>
<proteinExistence type="predicted"/>
<dbReference type="AlphaFoldDB" id="A0A8S1M3A9"/>
<accession>A0A8S1M3A9</accession>
<name>A0A8S1M3A9_9CILI</name>
<gene>
    <name evidence="1" type="ORF">PSON_ATCC_30995.1.T0330177</name>
</gene>